<reference evidence="1" key="1">
    <citation type="submission" date="2020-03" db="EMBL/GenBank/DDBJ databases">
        <title>The deep terrestrial virosphere.</title>
        <authorList>
            <person name="Holmfeldt K."/>
            <person name="Nilsson E."/>
            <person name="Simone D."/>
            <person name="Lopez-Fernandez M."/>
            <person name="Wu X."/>
            <person name="de Brujin I."/>
            <person name="Lundin D."/>
            <person name="Andersson A."/>
            <person name="Bertilsson S."/>
            <person name="Dopson M."/>
        </authorList>
    </citation>
    <scope>NUCLEOTIDE SEQUENCE</scope>
    <source>
        <strain evidence="1">TM448A01537</strain>
    </source>
</reference>
<evidence type="ECO:0000313" key="1">
    <source>
        <dbReference type="EMBL" id="QJA49922.1"/>
    </source>
</evidence>
<name>A0A6H1ZR37_9ZZZZ</name>
<accession>A0A6H1ZR37</accession>
<dbReference type="EMBL" id="MT144163">
    <property type="protein sequence ID" value="QJA49922.1"/>
    <property type="molecule type" value="Genomic_DNA"/>
</dbReference>
<proteinExistence type="predicted"/>
<gene>
    <name evidence="1" type="ORF">TM448A01537_0006</name>
</gene>
<protein>
    <recommendedName>
        <fullName evidence="2">Tail protein</fullName>
    </recommendedName>
</protein>
<dbReference type="AlphaFoldDB" id="A0A6H1ZR37"/>
<sequence>MANLPGYREQIHEMKYDTLVRGVGASVIGQKTKLFSALNTGQPQLTNMQEGGRLSNEEVFLCLAIQFYTQFATAQLYRFIEDGIMWTFLVGNKPMMGALPLWTAPGGGGMYGNDVNAQAHVITNGLPSWEAILKLAKPIKVEKNQHFAVDVEFYAFASLDNGATPAINPLTVLNADVGLKIVKCTISGILERAVQ</sequence>
<evidence type="ECO:0008006" key="2">
    <source>
        <dbReference type="Google" id="ProtNLM"/>
    </source>
</evidence>
<organism evidence="1">
    <name type="scientific">viral metagenome</name>
    <dbReference type="NCBI Taxonomy" id="1070528"/>
    <lineage>
        <taxon>unclassified sequences</taxon>
        <taxon>metagenomes</taxon>
        <taxon>organismal metagenomes</taxon>
    </lineage>
</organism>